<dbReference type="KEGG" id="mpp:MICPUCDRAFT_51253"/>
<reference evidence="2 3" key="1">
    <citation type="journal article" date="2009" name="Science">
        <title>Green evolution and dynamic adaptations revealed by genomes of the marine picoeukaryotes Micromonas.</title>
        <authorList>
            <person name="Worden A.Z."/>
            <person name="Lee J.H."/>
            <person name="Mock T."/>
            <person name="Rouze P."/>
            <person name="Simmons M.P."/>
            <person name="Aerts A.L."/>
            <person name="Allen A.E."/>
            <person name="Cuvelier M.L."/>
            <person name="Derelle E."/>
            <person name="Everett M.V."/>
            <person name="Foulon E."/>
            <person name="Grimwood J."/>
            <person name="Gundlach H."/>
            <person name="Henrissat B."/>
            <person name="Napoli C."/>
            <person name="McDonald S.M."/>
            <person name="Parker M.S."/>
            <person name="Rombauts S."/>
            <person name="Salamov A."/>
            <person name="Von Dassow P."/>
            <person name="Badger J.H."/>
            <person name="Coutinho P.M."/>
            <person name="Demir E."/>
            <person name="Dubchak I."/>
            <person name="Gentemann C."/>
            <person name="Eikrem W."/>
            <person name="Gready J.E."/>
            <person name="John U."/>
            <person name="Lanier W."/>
            <person name="Lindquist E.A."/>
            <person name="Lucas S."/>
            <person name="Mayer K.F."/>
            <person name="Moreau H."/>
            <person name="Not F."/>
            <person name="Otillar R."/>
            <person name="Panaud O."/>
            <person name="Pangilinan J."/>
            <person name="Paulsen I."/>
            <person name="Piegu B."/>
            <person name="Poliakov A."/>
            <person name="Robbens S."/>
            <person name="Schmutz J."/>
            <person name="Toulza E."/>
            <person name="Wyss T."/>
            <person name="Zelensky A."/>
            <person name="Zhou K."/>
            <person name="Armbrust E.V."/>
            <person name="Bhattacharya D."/>
            <person name="Goodenough U.W."/>
            <person name="Van de Peer Y."/>
            <person name="Grigoriev I.V."/>
        </authorList>
    </citation>
    <scope>NUCLEOTIDE SEQUENCE [LARGE SCALE GENOMIC DNA]</scope>
    <source>
        <strain evidence="2 3">CCMP1545</strain>
    </source>
</reference>
<keyword evidence="3" id="KW-1185">Reference proteome</keyword>
<organism evidence="3">
    <name type="scientific">Micromonas pusilla (strain CCMP1545)</name>
    <name type="common">Picoplanktonic green alga</name>
    <dbReference type="NCBI Taxonomy" id="564608"/>
    <lineage>
        <taxon>Eukaryota</taxon>
        <taxon>Viridiplantae</taxon>
        <taxon>Chlorophyta</taxon>
        <taxon>Mamiellophyceae</taxon>
        <taxon>Mamiellales</taxon>
        <taxon>Mamiellaceae</taxon>
        <taxon>Micromonas</taxon>
    </lineage>
</organism>
<protein>
    <submittedName>
        <fullName evidence="2">Predicted protein</fullName>
    </submittedName>
</protein>
<dbReference type="EMBL" id="GG663744">
    <property type="protein sequence ID" value="EEH54134.1"/>
    <property type="molecule type" value="Genomic_DNA"/>
</dbReference>
<gene>
    <name evidence="2" type="ORF">MICPUCDRAFT_51253</name>
</gene>
<feature type="compositionally biased region" description="Basic residues" evidence="1">
    <location>
        <begin position="96"/>
        <end position="111"/>
    </location>
</feature>
<name>C1N141_MICPC</name>
<dbReference type="Proteomes" id="UP000001876">
    <property type="component" value="Unassembled WGS sequence"/>
</dbReference>
<evidence type="ECO:0000256" key="1">
    <source>
        <dbReference type="SAM" id="MobiDB-lite"/>
    </source>
</evidence>
<accession>C1N141</accession>
<evidence type="ECO:0000313" key="2">
    <source>
        <dbReference type="EMBL" id="EEH54134.1"/>
    </source>
</evidence>
<proteinExistence type="predicted"/>
<dbReference type="RefSeq" id="XP_003061504.1">
    <property type="nucleotide sequence ID" value="XM_003061458.1"/>
</dbReference>
<feature type="region of interest" description="Disordered" evidence="1">
    <location>
        <begin position="85"/>
        <end position="111"/>
    </location>
</feature>
<dbReference type="AlphaFoldDB" id="C1N141"/>
<sequence>MNSQAERPRAFFQRASGLLRKVDYEGTYAATGSVNVIRPRALFNRAGTPSTAFASTAAGSATSARYRPGTRTWSVVRGGQLRGSVDVSASTSGPFHTKRCRGGVHRRQLEL</sequence>
<dbReference type="GeneID" id="9687183"/>
<evidence type="ECO:0000313" key="3">
    <source>
        <dbReference type="Proteomes" id="UP000001876"/>
    </source>
</evidence>